<dbReference type="Pfam" id="PF13560">
    <property type="entry name" value="HTH_31"/>
    <property type="match status" value="1"/>
</dbReference>
<dbReference type="Pfam" id="PF17765">
    <property type="entry name" value="MLTR_LBD"/>
    <property type="match status" value="1"/>
</dbReference>
<proteinExistence type="predicted"/>
<sequence length="279" mass="30912">MQNKGLGAFLKAQRAKAHPDAAAVVGSGPRRVPGLRREEVAVLSGLSADYYTKLEQGRERHPSEQVLGALARALDLNTDARMHLFRLAGRIASVRYDHDGGNRKVSDDLIRLMDAWLTTPAYVIDRTMGIRAENDLAKALHSGFAEVDNLARMAFLDPAGRDFYVDWERAAHSATGQLRLAQGHDPHDPQLLKLLDELTRRSDTFRQLWNRHDVRGKTREPKQFHHPDVGILTLTYETLDIRSDPGLQLIVHHAPEGSPSAEALALLGSLAASPKHIAD</sequence>
<evidence type="ECO:0000313" key="2">
    <source>
        <dbReference type="EMBL" id="MPY53814.1"/>
    </source>
</evidence>
<dbReference type="CDD" id="cd00093">
    <property type="entry name" value="HTH_XRE"/>
    <property type="match status" value="1"/>
</dbReference>
<dbReference type="RefSeq" id="WP_152867901.1">
    <property type="nucleotide sequence ID" value="NZ_VMNX01000220.1"/>
</dbReference>
<keyword evidence="3" id="KW-1185">Reference proteome</keyword>
<dbReference type="Gene3D" id="1.10.260.40">
    <property type="entry name" value="lambda repressor-like DNA-binding domains"/>
    <property type="match status" value="1"/>
</dbReference>
<dbReference type="EMBL" id="VMNX01000220">
    <property type="protein sequence ID" value="MPY53814.1"/>
    <property type="molecule type" value="Genomic_DNA"/>
</dbReference>
<accession>A0A5N8X471</accession>
<dbReference type="PROSITE" id="PS50943">
    <property type="entry name" value="HTH_CROC1"/>
    <property type="match status" value="1"/>
</dbReference>
<dbReference type="PANTHER" id="PTHR35010:SF2">
    <property type="entry name" value="BLL4672 PROTEIN"/>
    <property type="match status" value="1"/>
</dbReference>
<comment type="caution">
    <text evidence="2">The sequence shown here is derived from an EMBL/GenBank/DDBJ whole genome shotgun (WGS) entry which is preliminary data.</text>
</comment>
<gene>
    <name evidence="2" type="ORF">FPZ41_36720</name>
</gene>
<dbReference type="SMART" id="SM00530">
    <property type="entry name" value="HTH_XRE"/>
    <property type="match status" value="1"/>
</dbReference>
<name>A0A5N8X471_9ACTN</name>
<dbReference type="InterPro" id="IPR010982">
    <property type="entry name" value="Lambda_DNA-bd_dom_sf"/>
</dbReference>
<dbReference type="Proteomes" id="UP000373149">
    <property type="component" value="Unassembled WGS sequence"/>
</dbReference>
<dbReference type="Gene3D" id="3.30.450.180">
    <property type="match status" value="1"/>
</dbReference>
<dbReference type="SUPFAM" id="SSF47413">
    <property type="entry name" value="lambda repressor-like DNA-binding domains"/>
    <property type="match status" value="1"/>
</dbReference>
<dbReference type="InterPro" id="IPR001387">
    <property type="entry name" value="Cro/C1-type_HTH"/>
</dbReference>
<reference evidence="2 3" key="1">
    <citation type="submission" date="2019-09" db="EMBL/GenBank/DDBJ databases">
        <authorList>
            <person name="Duangmal K."/>
            <person name="Teo W.F.A."/>
            <person name="Lipun K."/>
        </authorList>
    </citation>
    <scope>NUCLEOTIDE SEQUENCE [LARGE SCALE GENOMIC DNA]</scope>
    <source>
        <strain evidence="2 3">K1PN6</strain>
    </source>
</reference>
<dbReference type="GO" id="GO:0003677">
    <property type="term" value="F:DNA binding"/>
    <property type="evidence" value="ECO:0007669"/>
    <property type="project" value="InterPro"/>
</dbReference>
<dbReference type="PANTHER" id="PTHR35010">
    <property type="entry name" value="BLL4672 PROTEIN-RELATED"/>
    <property type="match status" value="1"/>
</dbReference>
<dbReference type="InterPro" id="IPR041413">
    <property type="entry name" value="MLTR_LBD"/>
</dbReference>
<feature type="domain" description="HTH cro/C1-type" evidence="1">
    <location>
        <begin position="34"/>
        <end position="81"/>
    </location>
</feature>
<protein>
    <submittedName>
        <fullName evidence="2">Helix-turn-helix domain-containing protein</fullName>
    </submittedName>
</protein>
<evidence type="ECO:0000313" key="3">
    <source>
        <dbReference type="Proteomes" id="UP000373149"/>
    </source>
</evidence>
<evidence type="ECO:0000259" key="1">
    <source>
        <dbReference type="PROSITE" id="PS50943"/>
    </source>
</evidence>
<organism evidence="2 3">
    <name type="scientific">Streptomyces acidicola</name>
    <dbReference type="NCBI Taxonomy" id="2596892"/>
    <lineage>
        <taxon>Bacteria</taxon>
        <taxon>Bacillati</taxon>
        <taxon>Actinomycetota</taxon>
        <taxon>Actinomycetes</taxon>
        <taxon>Kitasatosporales</taxon>
        <taxon>Streptomycetaceae</taxon>
        <taxon>Streptomyces</taxon>
    </lineage>
</organism>
<dbReference type="AlphaFoldDB" id="A0A5N8X471"/>